<reference evidence="2" key="1">
    <citation type="submission" date="2018-09" db="EMBL/GenBank/DDBJ databases">
        <title>Acidovorax cavernicola nov. sp. isolated from Gruta de las Maravillas (Aracena, Spain).</title>
        <authorList>
            <person name="Jurado V."/>
            <person name="Gutierrez-Patricio S."/>
            <person name="Gonzalez-Pimentel J.L."/>
            <person name="Miller A.Z."/>
            <person name="Laiz L."/>
            <person name="Saiz-Jimenez C."/>
        </authorList>
    </citation>
    <scope>NUCLEOTIDE SEQUENCE [LARGE SCALE GENOMIC DNA]</scope>
    <source>
        <strain evidence="2">1011MAR3C25</strain>
    </source>
</reference>
<proteinExistence type="predicted"/>
<organism evidence="1 2">
    <name type="scientific">Paracoccus onubensis</name>
    <dbReference type="NCBI Taxonomy" id="1675788"/>
    <lineage>
        <taxon>Bacteria</taxon>
        <taxon>Pseudomonadati</taxon>
        <taxon>Pseudomonadota</taxon>
        <taxon>Alphaproteobacteria</taxon>
        <taxon>Rhodobacterales</taxon>
        <taxon>Paracoccaceae</taxon>
        <taxon>Paracoccus</taxon>
    </lineage>
</organism>
<evidence type="ECO:0000313" key="1">
    <source>
        <dbReference type="EMBL" id="RJE84029.1"/>
    </source>
</evidence>
<gene>
    <name evidence="1" type="ORF">D3P04_13515</name>
</gene>
<sequence>MAHYRSQYRQVALAALTAHSRFASFTRLKVWAGSIDDQTLPVIGVLTPQERREQPGKPSVTCRTLLQVVVRRLGHDDVEDQLDDDSELIEAIVSDSFLKIRQGCFLEDLSVVTNTDGHSNVATLVMSFRLTSFRKIPSLPPAP</sequence>
<dbReference type="Proteomes" id="UP000284202">
    <property type="component" value="Unassembled WGS sequence"/>
</dbReference>
<dbReference type="OrthoDB" id="7875220at2"/>
<dbReference type="RefSeq" id="WP_119749755.1">
    <property type="nucleotide sequence ID" value="NZ_QZCG01000009.1"/>
</dbReference>
<dbReference type="AlphaFoldDB" id="A0A418ST01"/>
<keyword evidence="2" id="KW-1185">Reference proteome</keyword>
<dbReference type="EMBL" id="QZCG01000009">
    <property type="protein sequence ID" value="RJE84029.1"/>
    <property type="molecule type" value="Genomic_DNA"/>
</dbReference>
<comment type="caution">
    <text evidence="1">The sequence shown here is derived from an EMBL/GenBank/DDBJ whole genome shotgun (WGS) entry which is preliminary data.</text>
</comment>
<protein>
    <recommendedName>
        <fullName evidence="3">DUF3168 domain-containing protein</fullName>
    </recommendedName>
</protein>
<evidence type="ECO:0008006" key="3">
    <source>
        <dbReference type="Google" id="ProtNLM"/>
    </source>
</evidence>
<evidence type="ECO:0000313" key="2">
    <source>
        <dbReference type="Proteomes" id="UP000284202"/>
    </source>
</evidence>
<name>A0A418ST01_9RHOB</name>
<accession>A0A418ST01</accession>